<protein>
    <submittedName>
        <fullName evidence="1">N-acetylglucosaminylphosphatidylinositol deacetylase</fullName>
    </submittedName>
</protein>
<dbReference type="EMBL" id="LSZW01000063">
    <property type="protein sequence ID" value="KXK65085.1"/>
    <property type="molecule type" value="Genomic_DNA"/>
</dbReference>
<dbReference type="SUPFAM" id="SSF102588">
    <property type="entry name" value="LmbE-like"/>
    <property type="match status" value="1"/>
</dbReference>
<evidence type="ECO:0000313" key="2">
    <source>
        <dbReference type="Proteomes" id="UP000070366"/>
    </source>
</evidence>
<evidence type="ECO:0000313" key="1">
    <source>
        <dbReference type="EMBL" id="KXK65085.1"/>
    </source>
</evidence>
<comment type="caution">
    <text evidence="1">The sequence shown here is derived from an EMBL/GenBank/DDBJ whole genome shotgun (WGS) entry which is preliminary data.</text>
</comment>
<proteinExistence type="predicted"/>
<dbReference type="InterPro" id="IPR024078">
    <property type="entry name" value="LmbE-like_dom_sf"/>
</dbReference>
<dbReference type="Proteomes" id="UP000070366">
    <property type="component" value="Unassembled WGS sequence"/>
</dbReference>
<sequence>MKGENMFYPNIVDVIPEKNIVCISPHYDDFLFFLGGYLLELKEHGLLGSKKLTNISTFSRSNYQERDSEGNKDASLKRVQYATGIRLIEDLECLDALLGPHNYFYRVMGEEESQVRGKILNEGEGEMEMAFGSYENMDGHDREILARMKDAAMDYMAQEDTAVILPLSMKGHIDHFIVREAGLTAAKEAGSSRRAAVYFAEDKPYAGMMDGVESKINDDFIAANGLADKAFAHHPEEILELAFKHYPSQVDEVYNTGIRDRSRYLKELYNVSCECDRIYQYNK</sequence>
<name>A0A136Q341_9FIRM</name>
<gene>
    <name evidence="1" type="ORF">HMPREF3293_02342</name>
</gene>
<dbReference type="AlphaFoldDB" id="A0A136Q341"/>
<keyword evidence="2" id="KW-1185">Reference proteome</keyword>
<dbReference type="Gene3D" id="3.40.50.10320">
    <property type="entry name" value="LmbE-like"/>
    <property type="match status" value="1"/>
</dbReference>
<reference evidence="1 2" key="1">
    <citation type="submission" date="2016-02" db="EMBL/GenBank/DDBJ databases">
        <authorList>
            <person name="Wen L."/>
            <person name="He K."/>
            <person name="Yang H."/>
        </authorList>
    </citation>
    <scope>NUCLEOTIDE SEQUENCE [LARGE SCALE GENOMIC DNA]</scope>
    <source>
        <strain evidence="1 2">DSM 22607</strain>
    </source>
</reference>
<organism evidence="1 2">
    <name type="scientific">Christensenella minuta</name>
    <dbReference type="NCBI Taxonomy" id="626937"/>
    <lineage>
        <taxon>Bacteria</taxon>
        <taxon>Bacillati</taxon>
        <taxon>Bacillota</taxon>
        <taxon>Clostridia</taxon>
        <taxon>Christensenellales</taxon>
        <taxon>Christensenellaceae</taxon>
        <taxon>Christensenella</taxon>
    </lineage>
</organism>
<dbReference type="STRING" id="626937.HMPREF3293_02342"/>
<accession>A0A136Q341</accession>